<proteinExistence type="predicted"/>
<accession>X1NTN2</accession>
<name>X1NTN2_9ZZZZ</name>
<feature type="non-terminal residue" evidence="1">
    <location>
        <position position="1"/>
    </location>
</feature>
<gene>
    <name evidence="1" type="ORF">S06H3_60756</name>
</gene>
<protein>
    <submittedName>
        <fullName evidence="1">Uncharacterized protein</fullName>
    </submittedName>
</protein>
<organism evidence="1">
    <name type="scientific">marine sediment metagenome</name>
    <dbReference type="NCBI Taxonomy" id="412755"/>
    <lineage>
        <taxon>unclassified sequences</taxon>
        <taxon>metagenomes</taxon>
        <taxon>ecological metagenomes</taxon>
    </lineage>
</organism>
<reference evidence="1" key="1">
    <citation type="journal article" date="2014" name="Front. Microbiol.">
        <title>High frequency of phylogenetically diverse reductive dehalogenase-homologous genes in deep subseafloor sedimentary metagenomes.</title>
        <authorList>
            <person name="Kawai M."/>
            <person name="Futagami T."/>
            <person name="Toyoda A."/>
            <person name="Takaki Y."/>
            <person name="Nishi S."/>
            <person name="Hori S."/>
            <person name="Arai W."/>
            <person name="Tsubouchi T."/>
            <person name="Morono Y."/>
            <person name="Uchiyama I."/>
            <person name="Ito T."/>
            <person name="Fujiyama A."/>
            <person name="Inagaki F."/>
            <person name="Takami H."/>
        </authorList>
    </citation>
    <scope>NUCLEOTIDE SEQUENCE</scope>
    <source>
        <strain evidence="1">Expedition CK06-06</strain>
    </source>
</reference>
<comment type="caution">
    <text evidence="1">The sequence shown here is derived from an EMBL/GenBank/DDBJ whole genome shotgun (WGS) entry which is preliminary data.</text>
</comment>
<sequence>NLVNASHYLEELDSLKTSLDMLLASLAICVI</sequence>
<dbReference type="EMBL" id="BARV01039692">
    <property type="protein sequence ID" value="GAI47417.1"/>
    <property type="molecule type" value="Genomic_DNA"/>
</dbReference>
<dbReference type="AlphaFoldDB" id="X1NTN2"/>
<evidence type="ECO:0000313" key="1">
    <source>
        <dbReference type="EMBL" id="GAI47417.1"/>
    </source>
</evidence>